<dbReference type="Pfam" id="PF20365">
    <property type="entry name" value="DUF6660"/>
    <property type="match status" value="1"/>
</dbReference>
<evidence type="ECO:0000313" key="1">
    <source>
        <dbReference type="EMBL" id="MDF0718055.1"/>
    </source>
</evidence>
<keyword evidence="2" id="KW-1185">Reference proteome</keyword>
<dbReference type="InterPro" id="IPR046601">
    <property type="entry name" value="DUF6660"/>
</dbReference>
<sequence length="102" mass="11348">MKVLTVILSFYFLALNIVPCGDSVQANGDSQVVSVVDFDGDHSQDGELCSPFCQCHCCHVHTIDFGILEFEPIQVDISNESFVHFDKHGKDFTPSLYQPPKV</sequence>
<gene>
    <name evidence="1" type="ORF">PY092_17965</name>
</gene>
<accession>A0ABT5Y3M2</accession>
<reference evidence="1 2" key="1">
    <citation type="submission" date="2023-03" db="EMBL/GenBank/DDBJ databases">
        <title>Muricauda XX sp. nov. and Muricauda XXX sp. nov., two novel species isolated from Okinawa Trough.</title>
        <authorList>
            <person name="Cao W."/>
            <person name="Deng X."/>
        </authorList>
    </citation>
    <scope>NUCLEOTIDE SEQUENCE [LARGE SCALE GENOMIC DNA]</scope>
    <source>
        <strain evidence="1 2">334s03</strain>
    </source>
</reference>
<evidence type="ECO:0000313" key="2">
    <source>
        <dbReference type="Proteomes" id="UP001221366"/>
    </source>
</evidence>
<protein>
    <submittedName>
        <fullName evidence="1">Uncharacterized protein</fullName>
    </submittedName>
</protein>
<dbReference type="EMBL" id="JARFVB010000018">
    <property type="protein sequence ID" value="MDF0718055.1"/>
    <property type="molecule type" value="Genomic_DNA"/>
</dbReference>
<comment type="caution">
    <text evidence="1">The sequence shown here is derived from an EMBL/GenBank/DDBJ whole genome shotgun (WGS) entry which is preliminary data.</text>
</comment>
<organism evidence="1 2">
    <name type="scientific">Flagellimonas yonaguniensis</name>
    <dbReference type="NCBI Taxonomy" id="3031325"/>
    <lineage>
        <taxon>Bacteria</taxon>
        <taxon>Pseudomonadati</taxon>
        <taxon>Bacteroidota</taxon>
        <taxon>Flavobacteriia</taxon>
        <taxon>Flavobacteriales</taxon>
        <taxon>Flavobacteriaceae</taxon>
        <taxon>Flagellimonas</taxon>
    </lineage>
</organism>
<proteinExistence type="predicted"/>
<name>A0ABT5Y3M2_9FLAO</name>
<dbReference type="RefSeq" id="WP_163627758.1">
    <property type="nucleotide sequence ID" value="NZ_JARFVB010000018.1"/>
</dbReference>
<dbReference type="Proteomes" id="UP001221366">
    <property type="component" value="Unassembled WGS sequence"/>
</dbReference>